<dbReference type="PANTHER" id="PTHR42756:SF1">
    <property type="entry name" value="TRANSCRIPTIONAL REPRESSOR OF EMRAB OPERON"/>
    <property type="match status" value="1"/>
</dbReference>
<reference evidence="5 6" key="1">
    <citation type="submission" date="2023-03" db="EMBL/GenBank/DDBJ databases">
        <title>Draft genome sequence of the bacteria which degrade cell wall of Tricholomamatutake.</title>
        <authorList>
            <person name="Konishi Y."/>
            <person name="Fukuta Y."/>
            <person name="Shirasaka N."/>
        </authorList>
    </citation>
    <scope>NUCLEOTIDE SEQUENCE [LARGE SCALE GENOMIC DNA]</scope>
    <source>
        <strain evidence="6">mu1</strain>
    </source>
</reference>
<keyword evidence="3" id="KW-0804">Transcription</keyword>
<evidence type="ECO:0000259" key="4">
    <source>
        <dbReference type="PROSITE" id="PS50995"/>
    </source>
</evidence>
<dbReference type="EMBL" id="BSSQ01000018">
    <property type="protein sequence ID" value="GLX70379.1"/>
    <property type="molecule type" value="Genomic_DNA"/>
</dbReference>
<dbReference type="InterPro" id="IPR000835">
    <property type="entry name" value="HTH_MarR-typ"/>
</dbReference>
<dbReference type="InterPro" id="IPR036388">
    <property type="entry name" value="WH-like_DNA-bd_sf"/>
</dbReference>
<evidence type="ECO:0000256" key="1">
    <source>
        <dbReference type="ARBA" id="ARBA00023015"/>
    </source>
</evidence>
<dbReference type="Proteomes" id="UP001157114">
    <property type="component" value="Unassembled WGS sequence"/>
</dbReference>
<dbReference type="SMART" id="SM00347">
    <property type="entry name" value="HTH_MARR"/>
    <property type="match status" value="1"/>
</dbReference>
<sequence>MDSKDKLFQQMVAHIAAIHQLHYDMTKGLPMEDITPLQYEILEFVTVKQPITLSEISECKGISMPNTSREIRKLTEKGLCEKVEDPEDRRKQYIRLSTVGEERMGMAFGHMKKLFMKQVDEMPEEQMSRMSEAFEVLGTTILR</sequence>
<keyword evidence="6" id="KW-1185">Reference proteome</keyword>
<dbReference type="InterPro" id="IPR036390">
    <property type="entry name" value="WH_DNA-bd_sf"/>
</dbReference>
<dbReference type="CDD" id="cd00090">
    <property type="entry name" value="HTH_ARSR"/>
    <property type="match status" value="1"/>
</dbReference>
<dbReference type="Gene3D" id="1.10.10.10">
    <property type="entry name" value="Winged helix-like DNA-binding domain superfamily/Winged helix DNA-binding domain"/>
    <property type="match status" value="1"/>
</dbReference>
<evidence type="ECO:0000256" key="3">
    <source>
        <dbReference type="ARBA" id="ARBA00023163"/>
    </source>
</evidence>
<dbReference type="PANTHER" id="PTHR42756">
    <property type="entry name" value="TRANSCRIPTIONAL REGULATOR, MARR"/>
    <property type="match status" value="1"/>
</dbReference>
<evidence type="ECO:0000313" key="6">
    <source>
        <dbReference type="Proteomes" id="UP001157114"/>
    </source>
</evidence>
<protein>
    <recommendedName>
        <fullName evidence="4">HTH marR-type domain-containing protein</fullName>
    </recommendedName>
</protein>
<accession>A0ABQ6GHN9</accession>
<dbReference type="PROSITE" id="PS50995">
    <property type="entry name" value="HTH_MARR_2"/>
    <property type="match status" value="1"/>
</dbReference>
<dbReference type="SUPFAM" id="SSF46785">
    <property type="entry name" value="Winged helix' DNA-binding domain"/>
    <property type="match status" value="1"/>
</dbReference>
<dbReference type="Pfam" id="PF12802">
    <property type="entry name" value="MarR_2"/>
    <property type="match status" value="1"/>
</dbReference>
<dbReference type="InterPro" id="IPR011991">
    <property type="entry name" value="ArsR-like_HTH"/>
</dbReference>
<comment type="caution">
    <text evidence="5">The sequence shown here is derived from an EMBL/GenBank/DDBJ whole genome shotgun (WGS) entry which is preliminary data.</text>
</comment>
<name>A0ABQ6GHN9_9BACL</name>
<keyword evidence="1" id="KW-0805">Transcription regulation</keyword>
<dbReference type="RefSeq" id="WP_284241140.1">
    <property type="nucleotide sequence ID" value="NZ_BSSQ01000018.1"/>
</dbReference>
<evidence type="ECO:0000256" key="2">
    <source>
        <dbReference type="ARBA" id="ARBA00023125"/>
    </source>
</evidence>
<keyword evidence="2" id="KW-0238">DNA-binding</keyword>
<organism evidence="5 6">
    <name type="scientific">Paenibacillus glycanilyticus</name>
    <dbReference type="NCBI Taxonomy" id="126569"/>
    <lineage>
        <taxon>Bacteria</taxon>
        <taxon>Bacillati</taxon>
        <taxon>Bacillota</taxon>
        <taxon>Bacilli</taxon>
        <taxon>Bacillales</taxon>
        <taxon>Paenibacillaceae</taxon>
        <taxon>Paenibacillus</taxon>
    </lineage>
</organism>
<proteinExistence type="predicted"/>
<evidence type="ECO:0000313" key="5">
    <source>
        <dbReference type="EMBL" id="GLX70379.1"/>
    </source>
</evidence>
<gene>
    <name evidence="5" type="ORF">MU1_47250</name>
</gene>
<feature type="domain" description="HTH marR-type" evidence="4">
    <location>
        <begin position="4"/>
        <end position="139"/>
    </location>
</feature>